<evidence type="ECO:0000313" key="7">
    <source>
        <dbReference type="EMBL" id="CRK74721.1"/>
    </source>
</evidence>
<dbReference type="PANTHER" id="PTHR33529:SF6">
    <property type="entry name" value="YJGP_YJGQ FAMILY PERMEASE"/>
    <property type="match status" value="1"/>
</dbReference>
<dbReference type="EMBL" id="CVQV01000003">
    <property type="protein sequence ID" value="CRK74721.1"/>
    <property type="molecule type" value="Genomic_DNA"/>
</dbReference>
<dbReference type="PANTHER" id="PTHR33529">
    <property type="entry name" value="SLR0882 PROTEIN-RELATED"/>
    <property type="match status" value="1"/>
</dbReference>
<dbReference type="STRING" id="282199.GCA_001049735_00756"/>
<dbReference type="GO" id="GO:0015920">
    <property type="term" value="P:lipopolysaccharide transport"/>
    <property type="evidence" value="ECO:0007669"/>
    <property type="project" value="TreeGrafter"/>
</dbReference>
<dbReference type="InterPro" id="IPR030922">
    <property type="entry name" value="LptF"/>
</dbReference>
<dbReference type="Proteomes" id="UP000048949">
    <property type="component" value="Unassembled WGS sequence"/>
</dbReference>
<evidence type="ECO:0000256" key="2">
    <source>
        <dbReference type="ARBA" id="ARBA00022475"/>
    </source>
</evidence>
<dbReference type="NCBIfam" id="TIGR04407">
    <property type="entry name" value="LptF_YjgP"/>
    <property type="match status" value="1"/>
</dbReference>
<dbReference type="GO" id="GO:0055085">
    <property type="term" value="P:transmembrane transport"/>
    <property type="evidence" value="ECO:0007669"/>
    <property type="project" value="InterPro"/>
</dbReference>
<dbReference type="Pfam" id="PF03739">
    <property type="entry name" value="LptF_LptG"/>
    <property type="match status" value="1"/>
</dbReference>
<comment type="subcellular location">
    <subcellularLocation>
        <location evidence="1">Cell membrane</location>
        <topology evidence="1">Multi-pass membrane protein</topology>
    </subcellularLocation>
</comment>
<proteinExistence type="predicted"/>
<evidence type="ECO:0000256" key="6">
    <source>
        <dbReference type="SAM" id="Phobius"/>
    </source>
</evidence>
<evidence type="ECO:0000256" key="1">
    <source>
        <dbReference type="ARBA" id="ARBA00004651"/>
    </source>
</evidence>
<evidence type="ECO:0000313" key="8">
    <source>
        <dbReference type="Proteomes" id="UP000048949"/>
    </source>
</evidence>
<dbReference type="GO" id="GO:0043190">
    <property type="term" value="C:ATP-binding cassette (ABC) transporter complex"/>
    <property type="evidence" value="ECO:0007669"/>
    <property type="project" value="InterPro"/>
</dbReference>
<keyword evidence="8" id="KW-1185">Reference proteome</keyword>
<accession>A0A0U1NJ34</accession>
<keyword evidence="3 6" id="KW-0812">Transmembrane</keyword>
<evidence type="ECO:0000256" key="3">
    <source>
        <dbReference type="ARBA" id="ARBA00022692"/>
    </source>
</evidence>
<dbReference type="OrthoDB" id="8477889at2"/>
<keyword evidence="5 6" id="KW-0472">Membrane</keyword>
<feature type="transmembrane region" description="Helical" evidence="6">
    <location>
        <begin position="12"/>
        <end position="33"/>
    </location>
</feature>
<evidence type="ECO:0000256" key="4">
    <source>
        <dbReference type="ARBA" id="ARBA00022989"/>
    </source>
</evidence>
<reference evidence="7 8" key="1">
    <citation type="submission" date="2015-04" db="EMBL/GenBank/DDBJ databases">
        <authorList>
            <person name="Syromyatnikov M.Y."/>
            <person name="Popov V.N."/>
        </authorList>
    </citation>
    <scope>NUCLEOTIDE SEQUENCE [LARGE SCALE GENOMIC DNA]</scope>
    <source>
        <strain evidence="7 8">CECT 5292</strain>
    </source>
</reference>
<keyword evidence="2" id="KW-1003">Cell membrane</keyword>
<organism evidence="7 8">
    <name type="scientific">Nereida ignava</name>
    <dbReference type="NCBI Taxonomy" id="282199"/>
    <lineage>
        <taxon>Bacteria</taxon>
        <taxon>Pseudomonadati</taxon>
        <taxon>Pseudomonadota</taxon>
        <taxon>Alphaproteobacteria</taxon>
        <taxon>Rhodobacterales</taxon>
        <taxon>Roseobacteraceae</taxon>
        <taxon>Nereida</taxon>
    </lineage>
</organism>
<sequence>MPRFDRYMLSQLMVLFGFFSLVLVLVLWVNRAVRLFDQLIGDGQTALVFLEFSALTLPVAIAAVLPIACFAAAVYVTNRMSQESELVVVQATGYSGFRLVRPVLVFGMVVAVLMSLLSHVLMPMSTERLLDRTAEVSQNITAKLLSAGQFQHPAKDVTLFISDITERGELVGLFLSDARNSERSVTYTAKSALLVRGESGAKLVMFDGQAQTRRASTNQISITTFADFAYDIGGLISSAPTGKRKVDELSTAELLAATPEMQDETGASRATLITEAHLRFARPLLAPVSALMGFAFLMVGSFSRFGIWPRVVWATIALILTKLGENIVTAKVLEEANLWPIMYVPAFGGTVIAIALLWLSARPSLLRRGTREITT</sequence>
<protein>
    <submittedName>
        <fullName evidence="7">Lipopolysaccharide ABC transporter permease LptF</fullName>
    </submittedName>
</protein>
<feature type="transmembrane region" description="Helical" evidence="6">
    <location>
        <begin position="45"/>
        <end position="76"/>
    </location>
</feature>
<evidence type="ECO:0000256" key="5">
    <source>
        <dbReference type="ARBA" id="ARBA00023136"/>
    </source>
</evidence>
<dbReference type="RefSeq" id="WP_048598112.1">
    <property type="nucleotide sequence ID" value="NZ_CBFHGK010000001.1"/>
</dbReference>
<name>A0A0U1NJ34_9RHOB</name>
<feature type="transmembrane region" description="Helical" evidence="6">
    <location>
        <begin position="103"/>
        <end position="122"/>
    </location>
</feature>
<dbReference type="AlphaFoldDB" id="A0A0U1NJ34"/>
<dbReference type="InterPro" id="IPR005495">
    <property type="entry name" value="LptG/LptF_permease"/>
</dbReference>
<feature type="transmembrane region" description="Helical" evidence="6">
    <location>
        <begin position="341"/>
        <end position="361"/>
    </location>
</feature>
<feature type="transmembrane region" description="Helical" evidence="6">
    <location>
        <begin position="284"/>
        <end position="303"/>
    </location>
</feature>
<keyword evidence="4 6" id="KW-1133">Transmembrane helix</keyword>
<gene>
    <name evidence="7" type="ORF">NIG5292_00756</name>
</gene>